<accession>A0A918JNB0</accession>
<dbReference type="SUPFAM" id="SSF103473">
    <property type="entry name" value="MFS general substrate transporter"/>
    <property type="match status" value="1"/>
</dbReference>
<name>A0A918JNB0_9ALTE</name>
<evidence type="ECO:0000256" key="1">
    <source>
        <dbReference type="ARBA" id="ARBA00004651"/>
    </source>
</evidence>
<evidence type="ECO:0000256" key="5">
    <source>
        <dbReference type="ARBA" id="ARBA00023136"/>
    </source>
</evidence>
<keyword evidence="2" id="KW-1003">Cell membrane</keyword>
<feature type="transmembrane region" description="Helical" evidence="6">
    <location>
        <begin position="249"/>
        <end position="271"/>
    </location>
</feature>
<dbReference type="InterPro" id="IPR050189">
    <property type="entry name" value="MFS_Efflux_Transporters"/>
</dbReference>
<feature type="transmembrane region" description="Helical" evidence="6">
    <location>
        <begin position="119"/>
        <end position="140"/>
    </location>
</feature>
<feature type="transmembrane region" description="Helical" evidence="6">
    <location>
        <begin position="21"/>
        <end position="49"/>
    </location>
</feature>
<proteinExistence type="predicted"/>
<dbReference type="RefSeq" id="WP_229805155.1">
    <property type="nucleotide sequence ID" value="NZ_BMXP01000007.1"/>
</dbReference>
<dbReference type="PANTHER" id="PTHR43124">
    <property type="entry name" value="PURINE EFFLUX PUMP PBUE"/>
    <property type="match status" value="1"/>
</dbReference>
<dbReference type="Proteomes" id="UP000631300">
    <property type="component" value="Unassembled WGS sequence"/>
</dbReference>
<dbReference type="InterPro" id="IPR036259">
    <property type="entry name" value="MFS_trans_sf"/>
</dbReference>
<feature type="transmembrane region" description="Helical" evidence="6">
    <location>
        <begin position="147"/>
        <end position="167"/>
    </location>
</feature>
<keyword evidence="5 6" id="KW-0472">Membrane</keyword>
<comment type="caution">
    <text evidence="7">The sequence shown here is derived from an EMBL/GenBank/DDBJ whole genome shotgun (WGS) entry which is preliminary data.</text>
</comment>
<dbReference type="PANTHER" id="PTHR43124:SF10">
    <property type="entry name" value="PURINE EFFLUX PUMP PBUE"/>
    <property type="match status" value="1"/>
</dbReference>
<keyword evidence="3 6" id="KW-0812">Transmembrane</keyword>
<evidence type="ECO:0000256" key="4">
    <source>
        <dbReference type="ARBA" id="ARBA00022989"/>
    </source>
</evidence>
<feature type="transmembrane region" description="Helical" evidence="6">
    <location>
        <begin position="278"/>
        <end position="297"/>
    </location>
</feature>
<organism evidence="7 8">
    <name type="scientific">Alteromonas halophila</name>
    <dbReference type="NCBI Taxonomy" id="516698"/>
    <lineage>
        <taxon>Bacteria</taxon>
        <taxon>Pseudomonadati</taxon>
        <taxon>Pseudomonadota</taxon>
        <taxon>Gammaproteobacteria</taxon>
        <taxon>Alteromonadales</taxon>
        <taxon>Alteromonadaceae</taxon>
        <taxon>Alteromonas/Salinimonas group</taxon>
        <taxon>Alteromonas</taxon>
    </lineage>
</organism>
<evidence type="ECO:0000256" key="6">
    <source>
        <dbReference type="SAM" id="Phobius"/>
    </source>
</evidence>
<feature type="transmembrane region" description="Helical" evidence="6">
    <location>
        <begin position="173"/>
        <end position="196"/>
    </location>
</feature>
<comment type="subcellular location">
    <subcellularLocation>
        <location evidence="1">Cell membrane</location>
        <topology evidence="1">Multi-pass membrane protein</topology>
    </subcellularLocation>
</comment>
<feature type="transmembrane region" description="Helical" evidence="6">
    <location>
        <begin position="217"/>
        <end position="237"/>
    </location>
</feature>
<feature type="transmembrane region" description="Helical" evidence="6">
    <location>
        <begin position="61"/>
        <end position="82"/>
    </location>
</feature>
<reference evidence="7" key="1">
    <citation type="journal article" date="2014" name="Int. J. Syst. Evol. Microbiol.">
        <title>Complete genome sequence of Corynebacterium casei LMG S-19264T (=DSM 44701T), isolated from a smear-ripened cheese.</title>
        <authorList>
            <consortium name="US DOE Joint Genome Institute (JGI-PGF)"/>
            <person name="Walter F."/>
            <person name="Albersmeier A."/>
            <person name="Kalinowski J."/>
            <person name="Ruckert C."/>
        </authorList>
    </citation>
    <scope>NUCLEOTIDE SEQUENCE</scope>
    <source>
        <strain evidence="7">KCTC 22164</strain>
    </source>
</reference>
<keyword evidence="8" id="KW-1185">Reference proteome</keyword>
<feature type="transmembrane region" description="Helical" evidence="6">
    <location>
        <begin position="363"/>
        <end position="383"/>
    </location>
</feature>
<keyword evidence="4 6" id="KW-1133">Transmembrane helix</keyword>
<evidence type="ECO:0000313" key="7">
    <source>
        <dbReference type="EMBL" id="GGW91093.1"/>
    </source>
</evidence>
<dbReference type="GO" id="GO:0005886">
    <property type="term" value="C:plasma membrane"/>
    <property type="evidence" value="ECO:0007669"/>
    <property type="project" value="UniProtKB-SubCell"/>
</dbReference>
<dbReference type="Gene3D" id="1.20.1250.20">
    <property type="entry name" value="MFS general substrate transporter like domains"/>
    <property type="match status" value="2"/>
</dbReference>
<dbReference type="InterPro" id="IPR011701">
    <property type="entry name" value="MFS"/>
</dbReference>
<evidence type="ECO:0008006" key="9">
    <source>
        <dbReference type="Google" id="ProtNLM"/>
    </source>
</evidence>
<dbReference type="EMBL" id="BMXP01000007">
    <property type="protein sequence ID" value="GGW91093.1"/>
    <property type="molecule type" value="Genomic_DNA"/>
</dbReference>
<evidence type="ECO:0000256" key="3">
    <source>
        <dbReference type="ARBA" id="ARBA00022692"/>
    </source>
</evidence>
<dbReference type="Pfam" id="PF07690">
    <property type="entry name" value="MFS_1"/>
    <property type="match status" value="1"/>
</dbReference>
<feature type="transmembrane region" description="Helical" evidence="6">
    <location>
        <begin position="89"/>
        <end position="107"/>
    </location>
</feature>
<feature type="transmembrane region" description="Helical" evidence="6">
    <location>
        <begin position="303"/>
        <end position="323"/>
    </location>
</feature>
<dbReference type="AlphaFoldDB" id="A0A918JNB0"/>
<evidence type="ECO:0000256" key="2">
    <source>
        <dbReference type="ARBA" id="ARBA00022475"/>
    </source>
</evidence>
<sequence length="401" mass="42151">MTDVAKEVSMKPAMTVNAEGMMARVMLAFLATAGLFYVNIMPAIVSGLIDSLGFSRADAGLVASLNIYGAAVGALVAVFIITRVYWKPLAVALLLGLIALDTLSIWVTEPLTMKLLRGLHGMVGGMLVGVSFAVIARVSLVHKTFGYLLFVQFGLGGLGVMFLPPLAPVYGTAALFLSLIAFSAVSLVMLLMLPAYRVEDAPKPTVGSDIQWRPLGAALLSVFLFQAANMGLYAYIIDLGKSYGLSLTFISPTLGISAWAGLVGAWLVIIFSTRLGRTVPLFVATTLTLLATIALHYSASQSVFWIANVLVGITWAFCIAYLLGICAEFDKEGKMAALGGFASKTGLASGPMVSALLLSGGDYTVLINVAAIALAACLLICLYPTQLLDKLDKSVQDSGSG</sequence>
<dbReference type="GO" id="GO:0022857">
    <property type="term" value="F:transmembrane transporter activity"/>
    <property type="evidence" value="ECO:0007669"/>
    <property type="project" value="InterPro"/>
</dbReference>
<evidence type="ECO:0000313" key="8">
    <source>
        <dbReference type="Proteomes" id="UP000631300"/>
    </source>
</evidence>
<gene>
    <name evidence="7" type="ORF">GCM10007391_26760</name>
</gene>
<reference evidence="7" key="2">
    <citation type="submission" date="2020-09" db="EMBL/GenBank/DDBJ databases">
        <authorList>
            <person name="Sun Q."/>
            <person name="Kim S."/>
        </authorList>
    </citation>
    <scope>NUCLEOTIDE SEQUENCE</scope>
    <source>
        <strain evidence="7">KCTC 22164</strain>
    </source>
</reference>
<protein>
    <recommendedName>
        <fullName evidence="9">MFS transporter</fullName>
    </recommendedName>
</protein>